<sequence>MPWRCRYVRLEARRLNRRLPHESCTVNKRKPNVCRGCSQQIESHSVIDISAVHSNITQT</sequence>
<gene>
    <name evidence="1" type="ORF">DPMN_057151</name>
</gene>
<proteinExistence type="predicted"/>
<dbReference type="Proteomes" id="UP000828390">
    <property type="component" value="Unassembled WGS sequence"/>
</dbReference>
<dbReference type="AlphaFoldDB" id="A0A9D4CT06"/>
<dbReference type="EMBL" id="JAIWYP010000012">
    <property type="protein sequence ID" value="KAH3731145.1"/>
    <property type="molecule type" value="Genomic_DNA"/>
</dbReference>
<comment type="caution">
    <text evidence="1">The sequence shown here is derived from an EMBL/GenBank/DDBJ whole genome shotgun (WGS) entry which is preliminary data.</text>
</comment>
<name>A0A9D4CT06_DREPO</name>
<evidence type="ECO:0000313" key="2">
    <source>
        <dbReference type="Proteomes" id="UP000828390"/>
    </source>
</evidence>
<protein>
    <submittedName>
        <fullName evidence="1">Uncharacterized protein</fullName>
    </submittedName>
</protein>
<accession>A0A9D4CT06</accession>
<evidence type="ECO:0000313" key="1">
    <source>
        <dbReference type="EMBL" id="KAH3731145.1"/>
    </source>
</evidence>
<reference evidence="1" key="2">
    <citation type="submission" date="2020-11" db="EMBL/GenBank/DDBJ databases">
        <authorList>
            <person name="McCartney M.A."/>
            <person name="Auch B."/>
            <person name="Kono T."/>
            <person name="Mallez S."/>
            <person name="Becker A."/>
            <person name="Gohl D.M."/>
            <person name="Silverstein K.A.T."/>
            <person name="Koren S."/>
            <person name="Bechman K.B."/>
            <person name="Herman A."/>
            <person name="Abrahante J.E."/>
            <person name="Garbe J."/>
        </authorList>
    </citation>
    <scope>NUCLEOTIDE SEQUENCE</scope>
    <source>
        <strain evidence="1">Duluth1</strain>
        <tissue evidence="1">Whole animal</tissue>
    </source>
</reference>
<reference evidence="1" key="1">
    <citation type="journal article" date="2019" name="bioRxiv">
        <title>The Genome of the Zebra Mussel, Dreissena polymorpha: A Resource for Invasive Species Research.</title>
        <authorList>
            <person name="McCartney M.A."/>
            <person name="Auch B."/>
            <person name="Kono T."/>
            <person name="Mallez S."/>
            <person name="Zhang Y."/>
            <person name="Obille A."/>
            <person name="Becker A."/>
            <person name="Abrahante J.E."/>
            <person name="Garbe J."/>
            <person name="Badalamenti J.P."/>
            <person name="Herman A."/>
            <person name="Mangelson H."/>
            <person name="Liachko I."/>
            <person name="Sullivan S."/>
            <person name="Sone E.D."/>
            <person name="Koren S."/>
            <person name="Silverstein K.A.T."/>
            <person name="Beckman K.B."/>
            <person name="Gohl D.M."/>
        </authorList>
    </citation>
    <scope>NUCLEOTIDE SEQUENCE</scope>
    <source>
        <strain evidence="1">Duluth1</strain>
        <tissue evidence="1">Whole animal</tissue>
    </source>
</reference>
<keyword evidence="2" id="KW-1185">Reference proteome</keyword>
<organism evidence="1 2">
    <name type="scientific">Dreissena polymorpha</name>
    <name type="common">Zebra mussel</name>
    <name type="synonym">Mytilus polymorpha</name>
    <dbReference type="NCBI Taxonomy" id="45954"/>
    <lineage>
        <taxon>Eukaryota</taxon>
        <taxon>Metazoa</taxon>
        <taxon>Spiralia</taxon>
        <taxon>Lophotrochozoa</taxon>
        <taxon>Mollusca</taxon>
        <taxon>Bivalvia</taxon>
        <taxon>Autobranchia</taxon>
        <taxon>Heteroconchia</taxon>
        <taxon>Euheterodonta</taxon>
        <taxon>Imparidentia</taxon>
        <taxon>Neoheterodontei</taxon>
        <taxon>Myida</taxon>
        <taxon>Dreissenoidea</taxon>
        <taxon>Dreissenidae</taxon>
        <taxon>Dreissena</taxon>
    </lineage>
</organism>